<keyword evidence="8" id="KW-1003">Cell membrane</keyword>
<feature type="coiled-coil region" evidence="8">
    <location>
        <begin position="348"/>
        <end position="424"/>
    </location>
</feature>
<dbReference type="GO" id="GO:0005940">
    <property type="term" value="C:septin ring"/>
    <property type="evidence" value="ECO:0007669"/>
    <property type="project" value="InterPro"/>
</dbReference>
<keyword evidence="3 8" id="KW-1133">Transmembrane helix</keyword>
<evidence type="ECO:0000256" key="5">
    <source>
        <dbReference type="ARBA" id="ARBA00023136"/>
    </source>
</evidence>
<dbReference type="GO" id="GO:0000921">
    <property type="term" value="P:septin ring assembly"/>
    <property type="evidence" value="ECO:0007669"/>
    <property type="project" value="InterPro"/>
</dbReference>
<dbReference type="GO" id="GO:0000917">
    <property type="term" value="P:division septum assembly"/>
    <property type="evidence" value="ECO:0007669"/>
    <property type="project" value="UniProtKB-KW"/>
</dbReference>
<feature type="coiled-coil region" evidence="8">
    <location>
        <begin position="105"/>
        <end position="143"/>
    </location>
</feature>
<keyword evidence="6 8" id="KW-0717">Septation</keyword>
<evidence type="ECO:0000256" key="6">
    <source>
        <dbReference type="ARBA" id="ARBA00023210"/>
    </source>
</evidence>
<keyword evidence="1 8" id="KW-0132">Cell division</keyword>
<dbReference type="NCBIfam" id="NF003413">
    <property type="entry name" value="PRK04778.1-7"/>
    <property type="match status" value="1"/>
</dbReference>
<dbReference type="AlphaFoldDB" id="A0A2V3VUI7"/>
<gene>
    <name evidence="8" type="primary">ezrA</name>
    <name evidence="10" type="ORF">DFR56_111108</name>
</gene>
<comment type="similarity">
    <text evidence="8">Belongs to the EzrA family.</text>
</comment>
<evidence type="ECO:0000256" key="9">
    <source>
        <dbReference type="SAM" id="Phobius"/>
    </source>
</evidence>
<keyword evidence="2 8" id="KW-0812">Transmembrane</keyword>
<comment type="subcellular location">
    <subcellularLocation>
        <location evidence="8">Cell membrane</location>
        <topology evidence="8">Single-pass membrane protein</topology>
    </subcellularLocation>
    <text evidence="8">Colocalized with FtsZ to the nascent septal site.</text>
</comment>
<dbReference type="InterPro" id="IPR010379">
    <property type="entry name" value="EzrA"/>
</dbReference>
<dbReference type="OrthoDB" id="1654473at2"/>
<keyword evidence="4 8" id="KW-0175">Coiled coil</keyword>
<evidence type="ECO:0000313" key="10">
    <source>
        <dbReference type="EMBL" id="PXW85340.1"/>
    </source>
</evidence>
<comment type="caution">
    <text evidence="10">The sequence shown here is derived from an EMBL/GenBank/DDBJ whole genome shotgun (WGS) entry which is preliminary data.</text>
</comment>
<dbReference type="EMBL" id="QJJQ01000011">
    <property type="protein sequence ID" value="PXW85340.1"/>
    <property type="molecule type" value="Genomic_DNA"/>
</dbReference>
<evidence type="ECO:0000256" key="1">
    <source>
        <dbReference type="ARBA" id="ARBA00022618"/>
    </source>
</evidence>
<proteinExistence type="inferred from homology"/>
<sequence>MEYVIGAILAVIVLIIVGLLLRKRLYDSVDYYESWKLDIMNRNVASELAKVKELNLEGETKEKFEQWKNKWETILTVELGKVEELLYDTENAADRYSFPAAKKCMKQMEEILQAVEKKIETILAELNELLEIEQSNREEVEQLEPKLNELRKILSQNRYQYDRADVRFEVEFDEIQKELTLYKELVAEGNYIQSTEVVDQVKKRLEALQQELEEFPALYKLCRQGLPTQLDELYKGLNEMKAEGYWIDHLDLEKEIKEFQAQLIDLVHALEKESTNKVKEMVPEIEERVKEMYLLLEKEALAKNFVESKMPSYERALENFEVQFLHTKSEVAQLKQAYYFEDSDLEKYMSLEKMVTQLQEQLKTFAQKVEKNNSAHSKLRTELEQGFQQLENIVEEHQDFKSRIQNLRKDEVEARAQLQSMSDDIFKTNRKLRNSNLPGVPNFIWSMIEEATEKNELVLQALDNQPLDILEVQKSLAEAKSSVMSAIENTNMMLEQAYLTEQVIQYANRYRSSNPSLAAKLLEAEQLFRKAEYELALENAANAIEEIEPGALKKIEKHQEMTVS</sequence>
<keyword evidence="5 8" id="KW-0472">Membrane</keyword>
<dbReference type="Pfam" id="PF06160">
    <property type="entry name" value="EzrA"/>
    <property type="match status" value="1"/>
</dbReference>
<name>A0A2V3VUI7_9BACI</name>
<feature type="transmembrane region" description="Helical" evidence="9">
    <location>
        <begin position="6"/>
        <end position="22"/>
    </location>
</feature>
<dbReference type="RefSeq" id="WP_110396255.1">
    <property type="nucleotide sequence ID" value="NZ_JADIJL010000011.1"/>
</dbReference>
<comment type="function">
    <text evidence="8">Negative regulator of FtsZ ring formation; modulates the frequency and position of FtsZ ring formation. Inhibits FtsZ ring formation at polar sites. Interacts either with FtsZ or with one of its binding partners to promote depolymerization.</text>
</comment>
<evidence type="ECO:0000256" key="7">
    <source>
        <dbReference type="ARBA" id="ARBA00023306"/>
    </source>
</evidence>
<keyword evidence="11" id="KW-1185">Reference proteome</keyword>
<feature type="coiled-coil region" evidence="8">
    <location>
        <begin position="191"/>
        <end position="218"/>
    </location>
</feature>
<keyword evidence="7 8" id="KW-0131">Cell cycle</keyword>
<evidence type="ECO:0000256" key="4">
    <source>
        <dbReference type="ARBA" id="ARBA00023054"/>
    </source>
</evidence>
<dbReference type="GO" id="GO:0005886">
    <property type="term" value="C:plasma membrane"/>
    <property type="evidence" value="ECO:0007669"/>
    <property type="project" value="UniProtKB-SubCell"/>
</dbReference>
<dbReference type="HAMAP" id="MF_00728">
    <property type="entry name" value="EzrA"/>
    <property type="match status" value="1"/>
</dbReference>
<reference evidence="10 11" key="1">
    <citation type="submission" date="2018-05" db="EMBL/GenBank/DDBJ databases">
        <title>Genomic Encyclopedia of Type Strains, Phase IV (KMG-IV): sequencing the most valuable type-strain genomes for metagenomic binning, comparative biology and taxonomic classification.</title>
        <authorList>
            <person name="Goeker M."/>
        </authorList>
    </citation>
    <scope>NUCLEOTIDE SEQUENCE [LARGE SCALE GENOMIC DNA]</scope>
    <source>
        <strain evidence="10 11">DSM 28556</strain>
    </source>
</reference>
<accession>A0A2V3VUI7</accession>
<evidence type="ECO:0000256" key="8">
    <source>
        <dbReference type="HAMAP-Rule" id="MF_00728"/>
    </source>
</evidence>
<evidence type="ECO:0000256" key="2">
    <source>
        <dbReference type="ARBA" id="ARBA00022692"/>
    </source>
</evidence>
<feature type="topological domain" description="Cytoplasmic" evidence="8">
    <location>
        <begin position="22"/>
        <end position="564"/>
    </location>
</feature>
<evidence type="ECO:0000313" key="11">
    <source>
        <dbReference type="Proteomes" id="UP000247978"/>
    </source>
</evidence>
<dbReference type="Proteomes" id="UP000247978">
    <property type="component" value="Unassembled WGS sequence"/>
</dbReference>
<protein>
    <recommendedName>
        <fullName evidence="8">Septation ring formation regulator EzrA</fullName>
    </recommendedName>
</protein>
<organism evidence="10 11">
    <name type="scientific">Pseudogracilibacillus auburnensis</name>
    <dbReference type="NCBI Taxonomy" id="1494959"/>
    <lineage>
        <taxon>Bacteria</taxon>
        <taxon>Bacillati</taxon>
        <taxon>Bacillota</taxon>
        <taxon>Bacilli</taxon>
        <taxon>Bacillales</taxon>
        <taxon>Bacillaceae</taxon>
        <taxon>Pseudogracilibacillus</taxon>
    </lineage>
</organism>
<evidence type="ECO:0000256" key="3">
    <source>
        <dbReference type="ARBA" id="ARBA00022989"/>
    </source>
</evidence>
<feature type="topological domain" description="Extracellular" evidence="8">
    <location>
        <begin position="1"/>
        <end position="2"/>
    </location>
</feature>